<keyword evidence="5" id="KW-0051">Antiviral defense</keyword>
<dbReference type="InterPro" id="IPR027417">
    <property type="entry name" value="P-loop_NTPase"/>
</dbReference>
<evidence type="ECO:0000256" key="5">
    <source>
        <dbReference type="ARBA" id="ARBA00023118"/>
    </source>
</evidence>
<keyword evidence="3 9" id="KW-0347">Helicase</keyword>
<gene>
    <name evidence="9" type="primary">cas3_2</name>
    <name evidence="9" type="ORF">TTHNP4_00410</name>
</gene>
<evidence type="ECO:0000256" key="1">
    <source>
        <dbReference type="ARBA" id="ARBA00022741"/>
    </source>
</evidence>
<reference evidence="9 10" key="1">
    <citation type="submission" date="2018-10" db="EMBL/GenBank/DDBJ databases">
        <authorList>
            <person name="Peiro R."/>
            <person name="Begona"/>
            <person name="Cbmso G."/>
            <person name="Lopez M."/>
            <person name="Gonzalez S."/>
            <person name="Sacristan E."/>
            <person name="Castillo E."/>
        </authorList>
    </citation>
    <scope>NUCLEOTIDE SEQUENCE [LARGE SCALE GENOMIC DNA]</scope>
    <source>
        <strain evidence="9">TTHNAR1</strain>
        <plasmid evidence="10">4</plasmid>
    </source>
</reference>
<dbReference type="GO" id="GO:0005524">
    <property type="term" value="F:ATP binding"/>
    <property type="evidence" value="ECO:0007669"/>
    <property type="project" value="UniProtKB-KW"/>
</dbReference>
<name>A0A3P4AVW9_THETH</name>
<accession>A0A3P4AVW9</accession>
<dbReference type="GO" id="GO:0016787">
    <property type="term" value="F:hydrolase activity"/>
    <property type="evidence" value="ECO:0007669"/>
    <property type="project" value="UniProtKB-KW"/>
</dbReference>
<dbReference type="Pfam" id="PF00270">
    <property type="entry name" value="DEAD"/>
    <property type="match status" value="1"/>
</dbReference>
<dbReference type="RefSeq" id="WP_124105758.1">
    <property type="nucleotide sequence ID" value="NZ_LR027520.1"/>
</dbReference>
<evidence type="ECO:0000259" key="7">
    <source>
        <dbReference type="PROSITE" id="PS51192"/>
    </source>
</evidence>
<evidence type="ECO:0000259" key="8">
    <source>
        <dbReference type="PROSITE" id="PS51194"/>
    </source>
</evidence>
<dbReference type="PROSITE" id="PS51192">
    <property type="entry name" value="HELICASE_ATP_BIND_1"/>
    <property type="match status" value="1"/>
</dbReference>
<proteinExistence type="predicted"/>
<dbReference type="PROSITE" id="PS51194">
    <property type="entry name" value="HELICASE_CTER"/>
    <property type="match status" value="1"/>
</dbReference>
<dbReference type="PANTHER" id="PTHR47963">
    <property type="entry name" value="DEAD-BOX ATP-DEPENDENT RNA HELICASE 47, MITOCHONDRIAL"/>
    <property type="match status" value="1"/>
</dbReference>
<dbReference type="InterPro" id="IPR006474">
    <property type="entry name" value="Helicase_Cas3_CRISPR-ass_core"/>
</dbReference>
<evidence type="ECO:0000256" key="6">
    <source>
        <dbReference type="SAM" id="MobiDB-lite"/>
    </source>
</evidence>
<feature type="domain" description="Helicase ATP-binding" evidence="7">
    <location>
        <begin position="264"/>
        <end position="454"/>
    </location>
</feature>
<organism evidence="9 10">
    <name type="scientific">Thermus thermophilus</name>
    <dbReference type="NCBI Taxonomy" id="274"/>
    <lineage>
        <taxon>Bacteria</taxon>
        <taxon>Thermotogati</taxon>
        <taxon>Deinococcota</taxon>
        <taxon>Deinococci</taxon>
        <taxon>Thermales</taxon>
        <taxon>Thermaceae</taxon>
        <taxon>Thermus</taxon>
    </lineage>
</organism>
<dbReference type="GO" id="GO:0003724">
    <property type="term" value="F:RNA helicase activity"/>
    <property type="evidence" value="ECO:0007669"/>
    <property type="project" value="TreeGrafter"/>
</dbReference>
<dbReference type="SUPFAM" id="SSF52540">
    <property type="entry name" value="P-loop containing nucleoside triphosphate hydrolases"/>
    <property type="match status" value="1"/>
</dbReference>
<dbReference type="InterPro" id="IPR001650">
    <property type="entry name" value="Helicase_C-like"/>
</dbReference>
<evidence type="ECO:0000256" key="3">
    <source>
        <dbReference type="ARBA" id="ARBA00022806"/>
    </source>
</evidence>
<sequence>MGEGIGRVFFLKDKVGFQPLSNHQGLVVKLLESWREGDEPLALSPKTKERLLLAARYHDDGKRFTFRIVPDGKGGLTYSFRGHRFRVAQAVQDPYAQALIRGHHDYSTREVVNLAADFLEEGLGHRFPEDLFLLMMADQLEAELAVRLWQGQAGEVRPFVEFDLLPDGEGGFLLDPWPFRVDEVALDFLVYFHPYRGEEAEVVEGWGRALVGALEEGKVPEAFREEKRRVHLRPWAAGARKADDPEAFYARFGLKPTPFQREVFKVAEGDPAHLLLAPTGTGKTEAAAFPALARGERLVFVLPTRSLVDDLEGRFRRYLKILAQEEGRPKALVVDTGHRQARFRFSPDGQEEATKERHLYHADVILTTLDKLLYRYFGYAEGVKSYTFPRRIHDRRTLFVFDEVHLYEATAWVNFRHLIASLYKAGVRFLVMSATMPGTYREELLLEGTLEHPPAKRPSRVLRYMPQGNPMEIIQSHRDKRVLVVLEEVKEAAELYKGLKGEGVFLYHGRLAEGQRRRVFGEVKRRDGAQKPYLLITTPAIEVGVDLDAEVLVTTLCPPENLLQRLGRVNRRGRGQGEAYVVGETYPDYLGSLPEGYLELLKALDGQDLAQGGEERLRQAIRYPKYLDPRAETFFEALQEYVYGLDLTQEPLHRKGFVATRGWTPSVRLRQGEDEVEVPIDRLVGRKEELTPVRVVERLLTDGEKGNRRREEVPLRSGELYGRELVLDYPYPYDAELGFVELPKVFQRLRHPDPQRVQLLYAPEKDAGEAPEGVMDTDQVTGGGRRVLWYLGESAWAEPAKSGEVAEETEEEEEEGD</sequence>
<keyword evidence="4" id="KW-0067">ATP-binding</keyword>
<dbReference type="InterPro" id="IPR050547">
    <property type="entry name" value="DEAD_box_RNA_helicases"/>
</dbReference>
<dbReference type="SMART" id="SM00490">
    <property type="entry name" value="HELICc"/>
    <property type="match status" value="1"/>
</dbReference>
<evidence type="ECO:0000313" key="9">
    <source>
        <dbReference type="EMBL" id="VCU54960.1"/>
    </source>
</evidence>
<dbReference type="Gene3D" id="3.40.50.300">
    <property type="entry name" value="P-loop containing nucleotide triphosphate hydrolases"/>
    <property type="match status" value="2"/>
</dbReference>
<dbReference type="SMART" id="SM00487">
    <property type="entry name" value="DEXDc"/>
    <property type="match status" value="1"/>
</dbReference>
<dbReference type="PANTHER" id="PTHR47963:SF9">
    <property type="entry name" value="CRISPR-ASSOCIATED ENDONUCLEASE_HELICASE CAS3"/>
    <property type="match status" value="1"/>
</dbReference>
<keyword evidence="1" id="KW-0547">Nucleotide-binding</keyword>
<keyword evidence="2" id="KW-0378">Hydrolase</keyword>
<geneLocation type="plasmid" evidence="9 10">
    <name>4</name>
</geneLocation>
<keyword evidence="9" id="KW-0614">Plasmid</keyword>
<dbReference type="InterPro" id="IPR014001">
    <property type="entry name" value="Helicase_ATP-bd"/>
</dbReference>
<protein>
    <submittedName>
        <fullName evidence="9">CRISPR-associated nuclease/helicase Cas3</fullName>
    </submittedName>
</protein>
<dbReference type="GO" id="GO:0003723">
    <property type="term" value="F:RNA binding"/>
    <property type="evidence" value="ECO:0007669"/>
    <property type="project" value="TreeGrafter"/>
</dbReference>
<dbReference type="Proteomes" id="UP000279841">
    <property type="component" value="Plasmid 4"/>
</dbReference>
<evidence type="ECO:0000256" key="4">
    <source>
        <dbReference type="ARBA" id="ARBA00022840"/>
    </source>
</evidence>
<dbReference type="InterPro" id="IPR054712">
    <property type="entry name" value="Cas3-like_dom"/>
</dbReference>
<dbReference type="Pfam" id="PF22590">
    <property type="entry name" value="Cas3-like_C_2"/>
    <property type="match status" value="1"/>
</dbReference>
<feature type="region of interest" description="Disordered" evidence="6">
    <location>
        <begin position="797"/>
        <end position="817"/>
    </location>
</feature>
<dbReference type="GO" id="GO:0051607">
    <property type="term" value="P:defense response to virus"/>
    <property type="evidence" value="ECO:0007669"/>
    <property type="project" value="UniProtKB-KW"/>
</dbReference>
<evidence type="ECO:0000256" key="2">
    <source>
        <dbReference type="ARBA" id="ARBA00022801"/>
    </source>
</evidence>
<feature type="domain" description="Helicase C-terminal" evidence="8">
    <location>
        <begin position="466"/>
        <end position="612"/>
    </location>
</feature>
<evidence type="ECO:0000313" key="10">
    <source>
        <dbReference type="Proteomes" id="UP000279841"/>
    </source>
</evidence>
<dbReference type="InterPro" id="IPR011545">
    <property type="entry name" value="DEAD/DEAH_box_helicase_dom"/>
</dbReference>
<dbReference type="EMBL" id="LR027520">
    <property type="protein sequence ID" value="VCU54960.1"/>
    <property type="molecule type" value="Genomic_DNA"/>
</dbReference>
<dbReference type="NCBIfam" id="TIGR01587">
    <property type="entry name" value="cas3_core"/>
    <property type="match status" value="1"/>
</dbReference>
<feature type="compositionally biased region" description="Acidic residues" evidence="6">
    <location>
        <begin position="805"/>
        <end position="817"/>
    </location>
</feature>
<dbReference type="AlphaFoldDB" id="A0A3P4AVW9"/>